<name>A0A2P6QM29_ROSCH</name>
<feature type="compositionally biased region" description="Polar residues" evidence="1">
    <location>
        <begin position="9"/>
        <end position="21"/>
    </location>
</feature>
<dbReference type="Gramene" id="PRQ35232">
    <property type="protein sequence ID" value="PRQ35232"/>
    <property type="gene ID" value="RchiOBHm_Chr5g0077761"/>
</dbReference>
<proteinExistence type="predicted"/>
<evidence type="ECO:0000313" key="3">
    <source>
        <dbReference type="Proteomes" id="UP000238479"/>
    </source>
</evidence>
<dbReference type="Proteomes" id="UP000238479">
    <property type="component" value="Chromosome 5"/>
</dbReference>
<comment type="caution">
    <text evidence="2">The sequence shown here is derived from an EMBL/GenBank/DDBJ whole genome shotgun (WGS) entry which is preliminary data.</text>
</comment>
<keyword evidence="3" id="KW-1185">Reference proteome</keyword>
<accession>A0A2P6QM29</accession>
<organism evidence="2 3">
    <name type="scientific">Rosa chinensis</name>
    <name type="common">China rose</name>
    <dbReference type="NCBI Taxonomy" id="74649"/>
    <lineage>
        <taxon>Eukaryota</taxon>
        <taxon>Viridiplantae</taxon>
        <taxon>Streptophyta</taxon>
        <taxon>Embryophyta</taxon>
        <taxon>Tracheophyta</taxon>
        <taxon>Spermatophyta</taxon>
        <taxon>Magnoliopsida</taxon>
        <taxon>eudicotyledons</taxon>
        <taxon>Gunneridae</taxon>
        <taxon>Pentapetalae</taxon>
        <taxon>rosids</taxon>
        <taxon>fabids</taxon>
        <taxon>Rosales</taxon>
        <taxon>Rosaceae</taxon>
        <taxon>Rosoideae</taxon>
        <taxon>Rosoideae incertae sedis</taxon>
        <taxon>Rosa</taxon>
    </lineage>
</organism>
<sequence>MIDQEAQKGQRSIQRNDTGLNKSCLKMSMMNTLGKMYQKITNTEIPDEHVQGISR</sequence>
<reference evidence="2 3" key="1">
    <citation type="journal article" date="2018" name="Nat. Genet.">
        <title>The Rosa genome provides new insights in the design of modern roses.</title>
        <authorList>
            <person name="Bendahmane M."/>
        </authorList>
    </citation>
    <scope>NUCLEOTIDE SEQUENCE [LARGE SCALE GENOMIC DNA]</scope>
    <source>
        <strain evidence="3">cv. Old Blush</strain>
    </source>
</reference>
<dbReference type="AlphaFoldDB" id="A0A2P6QM29"/>
<evidence type="ECO:0000313" key="2">
    <source>
        <dbReference type="EMBL" id="PRQ35232.1"/>
    </source>
</evidence>
<feature type="region of interest" description="Disordered" evidence="1">
    <location>
        <begin position="1"/>
        <end position="21"/>
    </location>
</feature>
<evidence type="ECO:0000256" key="1">
    <source>
        <dbReference type="SAM" id="MobiDB-lite"/>
    </source>
</evidence>
<dbReference type="EMBL" id="PDCK01000043">
    <property type="protein sequence ID" value="PRQ35232.1"/>
    <property type="molecule type" value="Genomic_DNA"/>
</dbReference>
<protein>
    <submittedName>
        <fullName evidence="2">Uncharacterized protein</fullName>
    </submittedName>
</protein>
<gene>
    <name evidence="2" type="ORF">RchiOBHm_Chr5g0077761</name>
</gene>